<evidence type="ECO:0000313" key="6">
    <source>
        <dbReference type="Proteomes" id="UP000198582"/>
    </source>
</evidence>
<evidence type="ECO:0000256" key="3">
    <source>
        <dbReference type="ARBA" id="ARBA00022801"/>
    </source>
</evidence>
<sequence length="473" mass="49997">MEQKSVRETVVSTWISDVLPSLSGLVAIPALSPAFDADWVNSGHLAAAVEHVKTWIEGRALPGATIEVVQLDGRTPLLYVDVPATAGAVDRGTVLMYGHLDKQPPVGGWSEGLDPWTPVVRDGRLYGRGSVDDGYSGYAAVSALEAVHAAGGEHARAVLLLETGEESGSPDLPAYVAHLAERLGEVSLVVCLDAGGMDYERLWLTTSLRGMLHLTVNVQLLAAAQHSGLASGVVASSFRVLRQLLERVESAETGEIKLAELNVEVPASRLAEIEAVAEVAPDGLRTVFPLVSGGKTVSEDALELLLNNYWRPTLSIIGADGFPLPADAGNVLRESTTLTLSFRLPPTASSDAALAAVRAVLTTDVPYGAKVTIADDAQAEDGWNAPEEAPWLTAALRRVSDEVFGRPHRAAGMGGSIPFMGLLGEKYPDAQFLVTGACGADSNIHVPDEWLNLDYAHQVTEAVAHILDAHARG</sequence>
<dbReference type="RefSeq" id="WP_177231663.1">
    <property type="nucleotide sequence ID" value="NZ_FOEF01000018.1"/>
</dbReference>
<dbReference type="Gene3D" id="3.30.70.360">
    <property type="match status" value="1"/>
</dbReference>
<evidence type="ECO:0000313" key="5">
    <source>
        <dbReference type="EMBL" id="SEP52088.1"/>
    </source>
</evidence>
<feature type="domain" description="Peptidase M20 dimerisation" evidence="4">
    <location>
        <begin position="214"/>
        <end position="364"/>
    </location>
</feature>
<protein>
    <submittedName>
        <fullName evidence="5">Acetylornithine deacetylase/Succinyl-diaminopimelate desuccinylase</fullName>
    </submittedName>
</protein>
<dbReference type="STRING" id="394193.SAMN04489732_118184"/>
<dbReference type="Gene3D" id="3.40.630.10">
    <property type="entry name" value="Zn peptidases"/>
    <property type="match status" value="1"/>
</dbReference>
<keyword evidence="3" id="KW-0378">Hydrolase</keyword>
<dbReference type="Pfam" id="PF07687">
    <property type="entry name" value="M20_dimer"/>
    <property type="match status" value="1"/>
</dbReference>
<dbReference type="Pfam" id="PF01546">
    <property type="entry name" value="Peptidase_M20"/>
    <property type="match status" value="1"/>
</dbReference>
<dbReference type="GO" id="GO:0046872">
    <property type="term" value="F:metal ion binding"/>
    <property type="evidence" value="ECO:0007669"/>
    <property type="project" value="UniProtKB-KW"/>
</dbReference>
<dbReference type="EMBL" id="FOEF01000018">
    <property type="protein sequence ID" value="SEP52088.1"/>
    <property type="molecule type" value="Genomic_DNA"/>
</dbReference>
<gene>
    <name evidence="5" type="ORF">SAMN04489732_118184</name>
</gene>
<dbReference type="PANTHER" id="PTHR43270:SF4">
    <property type="entry name" value="CARNOSINE DIPEPTIDASE 2, ISOFORM A"/>
    <property type="match status" value="1"/>
</dbReference>
<dbReference type="PANTHER" id="PTHR43270">
    <property type="entry name" value="BETA-ALA-HIS DIPEPTIDASE"/>
    <property type="match status" value="1"/>
</dbReference>
<reference evidence="5 6" key="1">
    <citation type="submission" date="2016-10" db="EMBL/GenBank/DDBJ databases">
        <authorList>
            <person name="de Groot N.N."/>
        </authorList>
    </citation>
    <scope>NUCLEOTIDE SEQUENCE [LARGE SCALE GENOMIC DNA]</scope>
    <source>
        <strain evidence="5 6">DSM 44993</strain>
    </source>
</reference>
<keyword evidence="2" id="KW-0479">Metal-binding</keyword>
<dbReference type="GO" id="GO:0008233">
    <property type="term" value="F:peptidase activity"/>
    <property type="evidence" value="ECO:0007669"/>
    <property type="project" value="UniProtKB-KW"/>
</dbReference>
<dbReference type="InterPro" id="IPR051458">
    <property type="entry name" value="Cyt/Met_Dipeptidase"/>
</dbReference>
<evidence type="ECO:0000259" key="4">
    <source>
        <dbReference type="Pfam" id="PF07687"/>
    </source>
</evidence>
<dbReference type="SUPFAM" id="SSF53187">
    <property type="entry name" value="Zn-dependent exopeptidases"/>
    <property type="match status" value="1"/>
</dbReference>
<evidence type="ECO:0000256" key="2">
    <source>
        <dbReference type="ARBA" id="ARBA00022723"/>
    </source>
</evidence>
<dbReference type="InterPro" id="IPR002933">
    <property type="entry name" value="Peptidase_M20"/>
</dbReference>
<dbReference type="InterPro" id="IPR011650">
    <property type="entry name" value="Peptidase_M20_dimer"/>
</dbReference>
<dbReference type="AlphaFoldDB" id="A0A1H8YL00"/>
<proteinExistence type="predicted"/>
<evidence type="ECO:0000256" key="1">
    <source>
        <dbReference type="ARBA" id="ARBA00022670"/>
    </source>
</evidence>
<dbReference type="Proteomes" id="UP000198582">
    <property type="component" value="Unassembled WGS sequence"/>
</dbReference>
<keyword evidence="6" id="KW-1185">Reference proteome</keyword>
<keyword evidence="1" id="KW-0645">Protease</keyword>
<accession>A0A1H8YL00</accession>
<dbReference type="GO" id="GO:0006508">
    <property type="term" value="P:proteolysis"/>
    <property type="evidence" value="ECO:0007669"/>
    <property type="project" value="UniProtKB-KW"/>
</dbReference>
<name>A0A1H8YL00_9PSEU</name>
<organism evidence="5 6">
    <name type="scientific">Amycolatopsis saalfeldensis</name>
    <dbReference type="NCBI Taxonomy" id="394193"/>
    <lineage>
        <taxon>Bacteria</taxon>
        <taxon>Bacillati</taxon>
        <taxon>Actinomycetota</taxon>
        <taxon>Actinomycetes</taxon>
        <taxon>Pseudonocardiales</taxon>
        <taxon>Pseudonocardiaceae</taxon>
        <taxon>Amycolatopsis</taxon>
    </lineage>
</organism>